<evidence type="ECO:0000256" key="4">
    <source>
        <dbReference type="ARBA" id="ARBA00023136"/>
    </source>
</evidence>
<feature type="domain" description="ABC transmembrane type-2" evidence="7">
    <location>
        <begin position="171"/>
        <end position="402"/>
    </location>
</feature>
<feature type="transmembrane region" description="Helical" evidence="6">
    <location>
        <begin position="382"/>
        <end position="402"/>
    </location>
</feature>
<dbReference type="RefSeq" id="WP_377356737.1">
    <property type="nucleotide sequence ID" value="NZ_JBHTCM010000005.1"/>
</dbReference>
<feature type="transmembrane region" description="Helical" evidence="6">
    <location>
        <begin position="58"/>
        <end position="77"/>
    </location>
</feature>
<gene>
    <name evidence="8" type="ORF">ACFQPS_04290</name>
</gene>
<feature type="transmembrane region" description="Helical" evidence="6">
    <location>
        <begin position="323"/>
        <end position="344"/>
    </location>
</feature>
<evidence type="ECO:0000313" key="8">
    <source>
        <dbReference type="EMBL" id="MFC7332371.1"/>
    </source>
</evidence>
<evidence type="ECO:0000256" key="2">
    <source>
        <dbReference type="ARBA" id="ARBA00022692"/>
    </source>
</evidence>
<evidence type="ECO:0000259" key="7">
    <source>
        <dbReference type="PROSITE" id="PS51012"/>
    </source>
</evidence>
<comment type="subcellular location">
    <subcellularLocation>
        <location evidence="1">Membrane</location>
        <topology evidence="1">Multi-pass membrane protein</topology>
    </subcellularLocation>
</comment>
<evidence type="ECO:0000256" key="6">
    <source>
        <dbReference type="SAM" id="Phobius"/>
    </source>
</evidence>
<proteinExistence type="predicted"/>
<name>A0ABW2KQV3_9PROT</name>
<feature type="region of interest" description="Disordered" evidence="5">
    <location>
        <begin position="1"/>
        <end position="20"/>
    </location>
</feature>
<keyword evidence="4 6" id="KW-0472">Membrane</keyword>
<dbReference type="Proteomes" id="UP001596456">
    <property type="component" value="Unassembled WGS sequence"/>
</dbReference>
<dbReference type="InterPro" id="IPR047817">
    <property type="entry name" value="ABC2_TM_bact-type"/>
</dbReference>
<sequence length="405" mass="43483">MSDDLESSMNPQPSPADRRADLKHQNSFSGHSEIVDWLRCLIQIAYIETAAYLRDRTALFWTFLYPIALLVLLMSLFGAGSPRVVIDIADGTGAGAAVVTALEQRVSRIEGVEVAFRHVRPDEQTPRGRVRIDIPADFALDTDRVSSIRVSLDGPPDASSGAMIALVGETVERINRVHSQAPEIVRLQYDIRNGQEGPQNSDSSAVYFIVGLAVLTVVSTALFGFTAPLIELRAAGGVKMISILPLRRSAFLAGFAVCRLVILTVFGLLFIVGGFALYADIPAIGLQGWLTTGVLLLTGSSAFLAAGLFLAGMTTKSSVAAAVINLINLPIMFLSDLFIPIAQLPDAVAALAEFNPVYWLVVAMRDAVTVGLTSWELATSAGWFLALTVIGLSLAALTFRWLPQP</sequence>
<dbReference type="PANTHER" id="PTHR43027">
    <property type="entry name" value="DOXORUBICIN RESISTANCE ABC TRANSPORTER PERMEASE PROTEIN DRRC-RELATED"/>
    <property type="match status" value="1"/>
</dbReference>
<dbReference type="PANTHER" id="PTHR43027:SF1">
    <property type="entry name" value="DOXORUBICIN RESISTANCE ABC TRANSPORTER PERMEASE PROTEIN DRRC-RELATED"/>
    <property type="match status" value="1"/>
</dbReference>
<feature type="transmembrane region" description="Helical" evidence="6">
    <location>
        <begin position="251"/>
        <end position="277"/>
    </location>
</feature>
<dbReference type="EMBL" id="JBHTCM010000005">
    <property type="protein sequence ID" value="MFC7332371.1"/>
    <property type="molecule type" value="Genomic_DNA"/>
</dbReference>
<dbReference type="InterPro" id="IPR052902">
    <property type="entry name" value="ABC-2_transporter"/>
</dbReference>
<reference evidence="9" key="1">
    <citation type="journal article" date="2019" name="Int. J. Syst. Evol. Microbiol.">
        <title>The Global Catalogue of Microorganisms (GCM) 10K type strain sequencing project: providing services to taxonomists for standard genome sequencing and annotation.</title>
        <authorList>
            <consortium name="The Broad Institute Genomics Platform"/>
            <consortium name="The Broad Institute Genome Sequencing Center for Infectious Disease"/>
            <person name="Wu L."/>
            <person name="Ma J."/>
        </authorList>
    </citation>
    <scope>NUCLEOTIDE SEQUENCE [LARGE SCALE GENOMIC DNA]</scope>
    <source>
        <strain evidence="9">CGMCC 1.16275</strain>
    </source>
</reference>
<dbReference type="InterPro" id="IPR013525">
    <property type="entry name" value="ABC2_TM"/>
</dbReference>
<evidence type="ECO:0000256" key="5">
    <source>
        <dbReference type="SAM" id="MobiDB-lite"/>
    </source>
</evidence>
<dbReference type="PROSITE" id="PS51012">
    <property type="entry name" value="ABC_TM2"/>
    <property type="match status" value="1"/>
</dbReference>
<accession>A0ABW2KQV3</accession>
<keyword evidence="3 6" id="KW-1133">Transmembrane helix</keyword>
<protein>
    <submittedName>
        <fullName evidence="8">ABC transporter permease</fullName>
    </submittedName>
</protein>
<evidence type="ECO:0000256" key="3">
    <source>
        <dbReference type="ARBA" id="ARBA00022989"/>
    </source>
</evidence>
<evidence type="ECO:0000256" key="1">
    <source>
        <dbReference type="ARBA" id="ARBA00004141"/>
    </source>
</evidence>
<evidence type="ECO:0000313" key="9">
    <source>
        <dbReference type="Proteomes" id="UP001596456"/>
    </source>
</evidence>
<comment type="caution">
    <text evidence="8">The sequence shown here is derived from an EMBL/GenBank/DDBJ whole genome shotgun (WGS) entry which is preliminary data.</text>
</comment>
<dbReference type="Pfam" id="PF12698">
    <property type="entry name" value="ABC2_membrane_3"/>
    <property type="match status" value="1"/>
</dbReference>
<keyword evidence="9" id="KW-1185">Reference proteome</keyword>
<organism evidence="8 9">
    <name type="scientific">Rhodocista pekingensis</name>
    <dbReference type="NCBI Taxonomy" id="201185"/>
    <lineage>
        <taxon>Bacteria</taxon>
        <taxon>Pseudomonadati</taxon>
        <taxon>Pseudomonadota</taxon>
        <taxon>Alphaproteobacteria</taxon>
        <taxon>Rhodospirillales</taxon>
        <taxon>Azospirillaceae</taxon>
        <taxon>Rhodocista</taxon>
    </lineage>
</organism>
<feature type="transmembrane region" description="Helical" evidence="6">
    <location>
        <begin position="205"/>
        <end position="230"/>
    </location>
</feature>
<feature type="transmembrane region" description="Helical" evidence="6">
    <location>
        <begin position="289"/>
        <end position="311"/>
    </location>
</feature>
<keyword evidence="2 6" id="KW-0812">Transmembrane</keyword>